<evidence type="ECO:0000313" key="1">
    <source>
        <dbReference type="Ensembl" id="ENSCLMP00005049211.1"/>
    </source>
</evidence>
<dbReference type="Pfam" id="PF00612">
    <property type="entry name" value="IQ"/>
    <property type="match status" value="1"/>
</dbReference>
<dbReference type="PROSITE" id="PS50096">
    <property type="entry name" value="IQ"/>
    <property type="match status" value="1"/>
</dbReference>
<protein>
    <submittedName>
        <fullName evidence="1">Uncharacterized protein</fullName>
    </submittedName>
</protein>
<evidence type="ECO:0000313" key="2">
    <source>
        <dbReference type="Proteomes" id="UP000694565"/>
    </source>
</evidence>
<dbReference type="SMART" id="SM00015">
    <property type="entry name" value="IQ"/>
    <property type="match status" value="1"/>
</dbReference>
<dbReference type="GeneTree" id="ENSGT00940000177117"/>
<sequence length="67" mass="7854">DNCKPQQCPAPSTPEIDISVEDEPQMQEAAVRIQAAFKGYKTRKDMRPVFKEVFKNQREEDRREVPF</sequence>
<organism evidence="1 2">
    <name type="scientific">Cyclopterus lumpus</name>
    <name type="common">Lumpsucker</name>
    <dbReference type="NCBI Taxonomy" id="8103"/>
    <lineage>
        <taxon>Eukaryota</taxon>
        <taxon>Metazoa</taxon>
        <taxon>Chordata</taxon>
        <taxon>Craniata</taxon>
        <taxon>Vertebrata</taxon>
        <taxon>Euteleostomi</taxon>
        <taxon>Actinopterygii</taxon>
        <taxon>Neopterygii</taxon>
        <taxon>Teleostei</taxon>
        <taxon>Neoteleostei</taxon>
        <taxon>Acanthomorphata</taxon>
        <taxon>Eupercaria</taxon>
        <taxon>Perciformes</taxon>
        <taxon>Cottioidei</taxon>
        <taxon>Cottales</taxon>
        <taxon>Cyclopteridae</taxon>
        <taxon>Cyclopterus</taxon>
    </lineage>
</organism>
<proteinExistence type="predicted"/>
<reference evidence="1" key="2">
    <citation type="submission" date="2025-09" db="UniProtKB">
        <authorList>
            <consortium name="Ensembl"/>
        </authorList>
    </citation>
    <scope>IDENTIFICATION</scope>
</reference>
<accession>A0A8C3GBQ2</accession>
<dbReference type="Ensembl" id="ENSCLMT00005050863.1">
    <property type="protein sequence ID" value="ENSCLMP00005049211.1"/>
    <property type="gene ID" value="ENSCLMG00005022449.1"/>
</dbReference>
<dbReference type="InterPro" id="IPR000048">
    <property type="entry name" value="IQ_motif_EF-hand-BS"/>
</dbReference>
<reference evidence="1" key="1">
    <citation type="submission" date="2025-08" db="UniProtKB">
        <authorList>
            <consortium name="Ensembl"/>
        </authorList>
    </citation>
    <scope>IDENTIFICATION</scope>
</reference>
<dbReference type="Gene3D" id="1.20.5.190">
    <property type="match status" value="1"/>
</dbReference>
<keyword evidence="2" id="KW-1185">Reference proteome</keyword>
<name>A0A8C3GBQ2_CYCLU</name>
<dbReference type="CDD" id="cd23767">
    <property type="entry name" value="IQCD"/>
    <property type="match status" value="1"/>
</dbReference>
<dbReference type="Proteomes" id="UP000694565">
    <property type="component" value="Unplaced"/>
</dbReference>
<dbReference type="AlphaFoldDB" id="A0A8C3GBQ2"/>